<dbReference type="RefSeq" id="WP_357979291.1">
    <property type="nucleotide sequence ID" value="NZ_JBFAIH010000008.1"/>
</dbReference>
<evidence type="ECO:0000256" key="1">
    <source>
        <dbReference type="SAM" id="MobiDB-lite"/>
    </source>
</evidence>
<protein>
    <submittedName>
        <fullName evidence="2">Uncharacterized protein</fullName>
    </submittedName>
</protein>
<dbReference type="EMBL" id="JBFAIH010000008">
    <property type="protein sequence ID" value="MEV0364287.1"/>
    <property type="molecule type" value="Genomic_DNA"/>
</dbReference>
<name>A0ABV3F9A3_9NOCA</name>
<gene>
    <name evidence="2" type="ORF">AB0H72_16440</name>
</gene>
<reference evidence="2 3" key="1">
    <citation type="submission" date="2024-06" db="EMBL/GenBank/DDBJ databases">
        <title>The Natural Products Discovery Center: Release of the First 8490 Sequenced Strains for Exploring Actinobacteria Biosynthetic Diversity.</title>
        <authorList>
            <person name="Kalkreuter E."/>
            <person name="Kautsar S.A."/>
            <person name="Yang D."/>
            <person name="Bader C.D."/>
            <person name="Teijaro C.N."/>
            <person name="Fluegel L."/>
            <person name="Davis C.M."/>
            <person name="Simpson J.R."/>
            <person name="Lauterbach L."/>
            <person name="Steele A.D."/>
            <person name="Gui C."/>
            <person name="Meng S."/>
            <person name="Li G."/>
            <person name="Viehrig K."/>
            <person name="Ye F."/>
            <person name="Su P."/>
            <person name="Kiefer A.F."/>
            <person name="Nichols A."/>
            <person name="Cepeda A.J."/>
            <person name="Yan W."/>
            <person name="Fan B."/>
            <person name="Jiang Y."/>
            <person name="Adhikari A."/>
            <person name="Zheng C.-J."/>
            <person name="Schuster L."/>
            <person name="Cowan T.M."/>
            <person name="Smanski M.J."/>
            <person name="Chevrette M.G."/>
            <person name="De Carvalho L.P.S."/>
            <person name="Shen B."/>
        </authorList>
    </citation>
    <scope>NUCLEOTIDE SEQUENCE [LARGE SCALE GENOMIC DNA]</scope>
    <source>
        <strain evidence="2 3">NPDC050671</strain>
    </source>
</reference>
<keyword evidence="3" id="KW-1185">Reference proteome</keyword>
<feature type="region of interest" description="Disordered" evidence="1">
    <location>
        <begin position="74"/>
        <end position="168"/>
    </location>
</feature>
<comment type="caution">
    <text evidence="2">The sequence shown here is derived from an EMBL/GenBank/DDBJ whole genome shotgun (WGS) entry which is preliminary data.</text>
</comment>
<evidence type="ECO:0000313" key="2">
    <source>
        <dbReference type="EMBL" id="MEV0364287.1"/>
    </source>
</evidence>
<dbReference type="Proteomes" id="UP001551658">
    <property type="component" value="Unassembled WGS sequence"/>
</dbReference>
<organism evidence="2 3">
    <name type="scientific">Nocardia fusca</name>
    <dbReference type="NCBI Taxonomy" id="941183"/>
    <lineage>
        <taxon>Bacteria</taxon>
        <taxon>Bacillati</taxon>
        <taxon>Actinomycetota</taxon>
        <taxon>Actinomycetes</taxon>
        <taxon>Mycobacteriales</taxon>
        <taxon>Nocardiaceae</taxon>
        <taxon>Nocardia</taxon>
    </lineage>
</organism>
<proteinExistence type="predicted"/>
<accession>A0ABV3F9A3</accession>
<evidence type="ECO:0000313" key="3">
    <source>
        <dbReference type="Proteomes" id="UP001551658"/>
    </source>
</evidence>
<sequence length="168" mass="18645">MDPKEVTLDDDPGMSRHLANVLGILSSAPGMDKDFKAQIQDILQGTGTIRDLAQSEAFDRVSDSIVPQALADFASMPEDERERMAAQGEAFLESYRHQDQEPPASRPSTEKTPPAAPSTPQTPEISVAQPTTAPGKRKSYREQVVEPSDSEDEDDRYFRERNNNGWLQ</sequence>